<keyword evidence="2" id="KW-1185">Reference proteome</keyword>
<accession>S4MV63</accession>
<gene>
    <name evidence="1" type="ORF">STAFG_5333</name>
</gene>
<dbReference type="HOGENOM" id="CLU_3189316_0_0_11"/>
<evidence type="ECO:0000313" key="1">
    <source>
        <dbReference type="EMBL" id="EPJ37607.1"/>
    </source>
</evidence>
<name>S4MV63_9ACTN</name>
<dbReference type="PATRIC" id="fig|1283301.3.peg.5299"/>
<evidence type="ECO:0000313" key="2">
    <source>
        <dbReference type="Proteomes" id="UP000015001"/>
    </source>
</evidence>
<dbReference type="AlphaFoldDB" id="S4MV63"/>
<dbReference type="EMBL" id="AOPY01001491">
    <property type="protein sequence ID" value="EPJ37607.1"/>
    <property type="molecule type" value="Genomic_DNA"/>
</dbReference>
<comment type="caution">
    <text evidence="1">The sequence shown here is derived from an EMBL/GenBank/DDBJ whole genome shotgun (WGS) entry which is preliminary data.</text>
</comment>
<proteinExistence type="predicted"/>
<reference evidence="1 2" key="1">
    <citation type="submission" date="2013-02" db="EMBL/GenBank/DDBJ databases">
        <title>Draft Genome Sequence of Streptomyces afghaniensis, Which Produces Compounds of the Julimycin B-Complex.</title>
        <authorList>
            <person name="Gruening B.A."/>
            <person name="Praeg A."/>
            <person name="Erxleben A."/>
            <person name="Guenther S."/>
            <person name="Fiedler H.-P."/>
            <person name="Goodfellow M."/>
            <person name="Mueller M."/>
        </authorList>
    </citation>
    <scope>NUCLEOTIDE SEQUENCE [LARGE SCALE GENOMIC DNA]</scope>
    <source>
        <strain evidence="1 2">772</strain>
    </source>
</reference>
<sequence length="46" mass="5136">MIQLTRRGHDGARALFPHLHQKPARLCAADCPAVHAVSLSRRRDCC</sequence>
<dbReference type="Proteomes" id="UP000015001">
    <property type="component" value="Unassembled WGS sequence"/>
</dbReference>
<protein>
    <submittedName>
        <fullName evidence="1">Uncharacterized protein</fullName>
    </submittedName>
</protein>
<organism evidence="1 2">
    <name type="scientific">Streptomyces afghaniensis 772</name>
    <dbReference type="NCBI Taxonomy" id="1283301"/>
    <lineage>
        <taxon>Bacteria</taxon>
        <taxon>Bacillati</taxon>
        <taxon>Actinomycetota</taxon>
        <taxon>Actinomycetes</taxon>
        <taxon>Kitasatosporales</taxon>
        <taxon>Streptomycetaceae</taxon>
        <taxon>Streptomyces</taxon>
    </lineage>
</organism>